<reference evidence="1" key="1">
    <citation type="submission" date="2020-08" db="EMBL/GenBank/DDBJ databases">
        <title>Multicomponent nature underlies the extraordinary mechanical properties of spider dragline silk.</title>
        <authorList>
            <person name="Kono N."/>
            <person name="Nakamura H."/>
            <person name="Mori M."/>
            <person name="Yoshida Y."/>
            <person name="Ohtoshi R."/>
            <person name="Malay A.D."/>
            <person name="Moran D.A.P."/>
            <person name="Tomita M."/>
            <person name="Numata K."/>
            <person name="Arakawa K."/>
        </authorList>
    </citation>
    <scope>NUCLEOTIDE SEQUENCE</scope>
</reference>
<gene>
    <name evidence="1" type="ORF">TNCV_1285351</name>
</gene>
<name>A0A8X6VQB2_TRICX</name>
<proteinExistence type="predicted"/>
<organism evidence="1 2">
    <name type="scientific">Trichonephila clavipes</name>
    <name type="common">Golden silk orbweaver</name>
    <name type="synonym">Nephila clavipes</name>
    <dbReference type="NCBI Taxonomy" id="2585209"/>
    <lineage>
        <taxon>Eukaryota</taxon>
        <taxon>Metazoa</taxon>
        <taxon>Ecdysozoa</taxon>
        <taxon>Arthropoda</taxon>
        <taxon>Chelicerata</taxon>
        <taxon>Arachnida</taxon>
        <taxon>Araneae</taxon>
        <taxon>Araneomorphae</taxon>
        <taxon>Entelegynae</taxon>
        <taxon>Araneoidea</taxon>
        <taxon>Nephilidae</taxon>
        <taxon>Trichonephila</taxon>
    </lineage>
</organism>
<dbReference type="EMBL" id="BMAU01021335">
    <property type="protein sequence ID" value="GFY15890.1"/>
    <property type="molecule type" value="Genomic_DNA"/>
</dbReference>
<evidence type="ECO:0000313" key="2">
    <source>
        <dbReference type="Proteomes" id="UP000887159"/>
    </source>
</evidence>
<comment type="caution">
    <text evidence="1">The sequence shown here is derived from an EMBL/GenBank/DDBJ whole genome shotgun (WGS) entry which is preliminary data.</text>
</comment>
<protein>
    <submittedName>
        <fullName evidence="1">Uncharacterized protein</fullName>
    </submittedName>
</protein>
<dbReference type="Proteomes" id="UP000887159">
    <property type="component" value="Unassembled WGS sequence"/>
</dbReference>
<sequence length="95" mass="10625">MFDSSSYDSPTPLAHADTSRDVLPTGELSFLPLRKKLGVKITCGNWYRLNDAALKRMPASGKCTRSANVEIPIPSPIREKKYYYAPVNWKCSSTD</sequence>
<keyword evidence="2" id="KW-1185">Reference proteome</keyword>
<evidence type="ECO:0000313" key="1">
    <source>
        <dbReference type="EMBL" id="GFY15890.1"/>
    </source>
</evidence>
<accession>A0A8X6VQB2</accession>
<dbReference type="AlphaFoldDB" id="A0A8X6VQB2"/>